<keyword evidence="3 7" id="KW-0812">Transmembrane</keyword>
<dbReference type="PANTHER" id="PTHR42682">
    <property type="entry name" value="HYDROGENASE-4 COMPONENT F"/>
    <property type="match status" value="1"/>
</dbReference>
<dbReference type="GO" id="GO:0008137">
    <property type="term" value="F:NADH dehydrogenase (ubiquinone) activity"/>
    <property type="evidence" value="ECO:0007669"/>
    <property type="project" value="InterPro"/>
</dbReference>
<feature type="domain" description="NADH:quinone oxidoreductase/Mrp antiporter transmembrane" evidence="8">
    <location>
        <begin position="115"/>
        <end position="392"/>
    </location>
</feature>
<feature type="transmembrane region" description="Helical" evidence="7">
    <location>
        <begin position="118"/>
        <end position="137"/>
    </location>
</feature>
<dbReference type="Proteomes" id="UP000322983">
    <property type="component" value="Chromosome"/>
</dbReference>
<keyword evidence="2" id="KW-1003">Cell membrane</keyword>
<evidence type="ECO:0000256" key="7">
    <source>
        <dbReference type="SAM" id="Phobius"/>
    </source>
</evidence>
<protein>
    <submittedName>
        <fullName evidence="10">F(420)H(2) dehydrogenase subunit N</fullName>
    </submittedName>
</protein>
<evidence type="ECO:0000256" key="2">
    <source>
        <dbReference type="ARBA" id="ARBA00022475"/>
    </source>
</evidence>
<feature type="transmembrane region" description="Helical" evidence="7">
    <location>
        <begin position="190"/>
        <end position="211"/>
    </location>
</feature>
<dbReference type="GO" id="GO:0005886">
    <property type="term" value="C:plasma membrane"/>
    <property type="evidence" value="ECO:0007669"/>
    <property type="project" value="UniProtKB-SubCell"/>
</dbReference>
<keyword evidence="5" id="KW-0560">Oxidoreductase</keyword>
<name>A0A510E1H8_9CREN</name>
<gene>
    <name evidence="9" type="ORF">IC006_0883</name>
    <name evidence="10" type="ORF">IC007_0850</name>
</gene>
<evidence type="ECO:0000313" key="11">
    <source>
        <dbReference type="Proteomes" id="UP000322983"/>
    </source>
</evidence>
<dbReference type="EMBL" id="AP018929">
    <property type="protein sequence ID" value="BBG23595.1"/>
    <property type="molecule type" value="Genomic_DNA"/>
</dbReference>
<dbReference type="InterPro" id="IPR001750">
    <property type="entry name" value="ND/Mrp_TM"/>
</dbReference>
<dbReference type="GO" id="GO:0042773">
    <property type="term" value="P:ATP synthesis coupled electron transport"/>
    <property type="evidence" value="ECO:0007669"/>
    <property type="project" value="InterPro"/>
</dbReference>
<dbReference type="GO" id="GO:0016491">
    <property type="term" value="F:oxidoreductase activity"/>
    <property type="evidence" value="ECO:0007669"/>
    <property type="project" value="UniProtKB-KW"/>
</dbReference>
<proteinExistence type="predicted"/>
<feature type="transmembrane region" description="Helical" evidence="7">
    <location>
        <begin position="223"/>
        <end position="242"/>
    </location>
</feature>
<accession>A0A510E1H8</accession>
<dbReference type="RefSeq" id="WP_149528391.1">
    <property type="nucleotide sequence ID" value="NZ_AP018930.1"/>
</dbReference>
<feature type="transmembrane region" description="Helical" evidence="7">
    <location>
        <begin position="36"/>
        <end position="52"/>
    </location>
</feature>
<reference evidence="10 11" key="2">
    <citation type="journal article" date="2020" name="Int. J. Syst. Evol. Microbiol.">
        <title>Sulfuracidifex tepidarius gen. nov., sp. nov. and transfer of Sulfolobus metallicus Huber and Stetter 1992 to the genus Sulfuracidifex as Sulfuracidifex metallicus comb. nov.</title>
        <authorList>
            <person name="Itoh T."/>
            <person name="Miura T."/>
            <person name="Sakai H.D."/>
            <person name="Kato S."/>
            <person name="Ohkuma M."/>
            <person name="Takashina T."/>
        </authorList>
    </citation>
    <scope>NUCLEOTIDE SEQUENCE</scope>
    <source>
        <strain evidence="9 11">IC-006</strain>
        <strain evidence="10">IC-007</strain>
    </source>
</reference>
<dbReference type="InterPro" id="IPR003918">
    <property type="entry name" value="NADH_UbQ_OxRdtase"/>
</dbReference>
<dbReference type="AlphaFoldDB" id="A0A510E1H8"/>
<evidence type="ECO:0000256" key="3">
    <source>
        <dbReference type="ARBA" id="ARBA00022692"/>
    </source>
</evidence>
<accession>A0A510DTV7</accession>
<organism evidence="10 12">
    <name type="scientific">Sulfuracidifex tepidarius</name>
    <dbReference type="NCBI Taxonomy" id="1294262"/>
    <lineage>
        <taxon>Archaea</taxon>
        <taxon>Thermoproteota</taxon>
        <taxon>Thermoprotei</taxon>
        <taxon>Sulfolobales</taxon>
        <taxon>Sulfolobaceae</taxon>
        <taxon>Sulfuracidifex</taxon>
    </lineage>
</organism>
<evidence type="ECO:0000256" key="6">
    <source>
        <dbReference type="ARBA" id="ARBA00023136"/>
    </source>
</evidence>
<feature type="transmembrane region" description="Helical" evidence="7">
    <location>
        <begin position="416"/>
        <end position="439"/>
    </location>
</feature>
<dbReference type="GeneID" id="41717252"/>
<dbReference type="Pfam" id="PF00361">
    <property type="entry name" value="Proton_antipo_M"/>
    <property type="match status" value="1"/>
</dbReference>
<comment type="subcellular location">
    <subcellularLocation>
        <location evidence="1">Cell membrane</location>
        <topology evidence="1">Multi-pass membrane protein</topology>
    </subcellularLocation>
</comment>
<dbReference type="Proteomes" id="UP000325030">
    <property type="component" value="Chromosome"/>
</dbReference>
<dbReference type="InterPro" id="IPR052175">
    <property type="entry name" value="ComplexI-like_HydComp"/>
</dbReference>
<feature type="transmembrane region" description="Helical" evidence="7">
    <location>
        <begin position="369"/>
        <end position="395"/>
    </location>
</feature>
<keyword evidence="6 7" id="KW-0472">Membrane</keyword>
<dbReference type="EMBL" id="AP018930">
    <property type="protein sequence ID" value="BBG26342.1"/>
    <property type="molecule type" value="Genomic_DNA"/>
</dbReference>
<evidence type="ECO:0000256" key="4">
    <source>
        <dbReference type="ARBA" id="ARBA00022989"/>
    </source>
</evidence>
<evidence type="ECO:0000313" key="9">
    <source>
        <dbReference type="EMBL" id="BBG23595.1"/>
    </source>
</evidence>
<dbReference type="KEGG" id="step:IC006_0883"/>
<feature type="transmembrane region" description="Helical" evidence="7">
    <location>
        <begin position="12"/>
        <end position="29"/>
    </location>
</feature>
<feature type="transmembrane region" description="Helical" evidence="7">
    <location>
        <begin position="292"/>
        <end position="312"/>
    </location>
</feature>
<feature type="transmembrane region" description="Helical" evidence="7">
    <location>
        <begin position="254"/>
        <end position="271"/>
    </location>
</feature>
<feature type="transmembrane region" description="Helical" evidence="7">
    <location>
        <begin position="64"/>
        <end position="83"/>
    </location>
</feature>
<dbReference type="STRING" id="1294262.GCA_001316085_02920"/>
<keyword evidence="4 7" id="KW-1133">Transmembrane helix</keyword>
<evidence type="ECO:0000259" key="8">
    <source>
        <dbReference type="Pfam" id="PF00361"/>
    </source>
</evidence>
<evidence type="ECO:0000256" key="1">
    <source>
        <dbReference type="ARBA" id="ARBA00004651"/>
    </source>
</evidence>
<evidence type="ECO:0000313" key="12">
    <source>
        <dbReference type="Proteomes" id="UP000325030"/>
    </source>
</evidence>
<feature type="transmembrane region" description="Helical" evidence="7">
    <location>
        <begin position="95"/>
        <end position="112"/>
    </location>
</feature>
<reference evidence="12" key="1">
    <citation type="submission" date="2018-09" db="EMBL/GenBank/DDBJ databases">
        <title>Complete Genome Sequencing of Sulfolobus sp. JCM 16834.</title>
        <authorList>
            <person name="Kato S."/>
            <person name="Itoh T."/>
            <person name="Ohkuma M."/>
        </authorList>
    </citation>
    <scope>NUCLEOTIDE SEQUENCE [LARGE SCALE GENOMIC DNA]</scope>
    <source>
        <strain evidence="12">IC-007</strain>
    </source>
</reference>
<dbReference type="PANTHER" id="PTHR42682:SF5">
    <property type="entry name" value="HYDROGENASE-4 COMPONENT F"/>
    <property type="match status" value="1"/>
</dbReference>
<evidence type="ECO:0000256" key="5">
    <source>
        <dbReference type="ARBA" id="ARBA00023002"/>
    </source>
</evidence>
<evidence type="ECO:0000313" key="10">
    <source>
        <dbReference type="EMBL" id="BBG26342.1"/>
    </source>
</evidence>
<dbReference type="PRINTS" id="PR01437">
    <property type="entry name" value="NUOXDRDTASE4"/>
</dbReference>
<keyword evidence="11" id="KW-1185">Reference proteome</keyword>
<feature type="transmembrane region" description="Helical" evidence="7">
    <location>
        <begin position="149"/>
        <end position="170"/>
    </location>
</feature>
<sequence>MNWWGDKEMVHFLIYSLFLIPLLGGALSLKWKFSSVISSLVNVVVATLIFFYPPTVGTFFVDDVSKVFVIMNASITFIVMLYSTGYIKDGIVREGWYYFLFMVYSDAIYGVVTLNNLGLIWAALEASTALTVILVAYEKDNVTMEATWRYLVIVSMGVSIAFVSIILFYYDLHTLTLTSMIGRGEVSPTIVAASLLGLLGFGTKAGIFPGYTWLPDAHTEAPATVSSSFSAVLVPSAAVIVYRIWEIAPFMENYFLALSGFSVLTASLVMARQRYFKRLFAYSTLENVNIGLIGLIVGQPLGALILFFTHAFGKTAAFLSSGVYMERLGTKRIDDVERVGLSSPTSTSLFLSSLAVTGTPPFGTFVGELLIFTTLFHVSIPLLAVLLISAGIAFVSVNYHVTRMVKSKEEKAYSGLLGYIALASAIVSLLAGVIAIGVLQ</sequence>